<evidence type="ECO:0000256" key="1">
    <source>
        <dbReference type="SAM" id="Phobius"/>
    </source>
</evidence>
<organism evidence="2">
    <name type="scientific">Opuntia streptacantha</name>
    <name type="common">Prickly pear cactus</name>
    <name type="synonym">Opuntia cardona</name>
    <dbReference type="NCBI Taxonomy" id="393608"/>
    <lineage>
        <taxon>Eukaryota</taxon>
        <taxon>Viridiplantae</taxon>
        <taxon>Streptophyta</taxon>
        <taxon>Embryophyta</taxon>
        <taxon>Tracheophyta</taxon>
        <taxon>Spermatophyta</taxon>
        <taxon>Magnoliopsida</taxon>
        <taxon>eudicotyledons</taxon>
        <taxon>Gunneridae</taxon>
        <taxon>Pentapetalae</taxon>
        <taxon>Caryophyllales</taxon>
        <taxon>Cactineae</taxon>
        <taxon>Cactaceae</taxon>
        <taxon>Opuntioideae</taxon>
        <taxon>Opuntia</taxon>
    </lineage>
</organism>
<protein>
    <submittedName>
        <fullName evidence="2">Uncharacterized protein</fullName>
    </submittedName>
</protein>
<proteinExistence type="predicted"/>
<evidence type="ECO:0000313" key="2">
    <source>
        <dbReference type="EMBL" id="MBA4620018.1"/>
    </source>
</evidence>
<dbReference type="EMBL" id="GISG01028174">
    <property type="protein sequence ID" value="MBA4620018.1"/>
    <property type="molecule type" value="Transcribed_RNA"/>
</dbReference>
<keyword evidence="1" id="KW-0472">Membrane</keyword>
<reference evidence="2" key="2">
    <citation type="submission" date="2020-07" db="EMBL/GenBank/DDBJ databases">
        <authorList>
            <person name="Vera ALvarez R."/>
            <person name="Arias-Moreno D.M."/>
            <person name="Jimenez-Jacinto V."/>
            <person name="Jimenez-Bremont J.F."/>
            <person name="Swaminathan K."/>
            <person name="Moose S.P."/>
            <person name="Guerrero-Gonzalez M.L."/>
            <person name="Marino-Ramirez L."/>
            <person name="Landsman D."/>
            <person name="Rodriguez-Kessler M."/>
            <person name="Delgado-Sanchez P."/>
        </authorList>
    </citation>
    <scope>NUCLEOTIDE SEQUENCE</scope>
    <source>
        <tissue evidence="2">Cladode</tissue>
    </source>
</reference>
<keyword evidence="1" id="KW-0812">Transmembrane</keyword>
<feature type="transmembrane region" description="Helical" evidence="1">
    <location>
        <begin position="20"/>
        <end position="44"/>
    </location>
</feature>
<dbReference type="AlphaFoldDB" id="A0A7C8YJQ5"/>
<reference evidence="2" key="1">
    <citation type="journal article" date="2013" name="J. Plant Res.">
        <title>Effect of fungi and light on seed germination of three Opuntia species from semiarid lands of central Mexico.</title>
        <authorList>
            <person name="Delgado-Sanchez P."/>
            <person name="Jimenez-Bremont J.F."/>
            <person name="Guerrero-Gonzalez Mde L."/>
            <person name="Flores J."/>
        </authorList>
    </citation>
    <scope>NUCLEOTIDE SEQUENCE</scope>
    <source>
        <tissue evidence="2">Cladode</tissue>
    </source>
</reference>
<name>A0A7C8YJQ5_OPUST</name>
<accession>A0A7C8YJQ5</accession>
<keyword evidence="1" id="KW-1133">Transmembrane helix</keyword>
<feature type="transmembrane region" description="Helical" evidence="1">
    <location>
        <begin position="50"/>
        <end position="69"/>
    </location>
</feature>
<sequence length="121" mass="13775">MMILFCLLWTMGNQKERVVILDLAIFLLKLSFYAFLVAFMRGLYVTTFPIASSAAILACTLCSLLILLIRQRLVMSAMHPIIKIASVSRKPTFSFSDFFYLTTMGSEVNNDMLFSTAKRNR</sequence>